<dbReference type="Pfam" id="PF13450">
    <property type="entry name" value="NAD_binding_8"/>
    <property type="match status" value="1"/>
</dbReference>
<feature type="domain" description="Amine oxidase" evidence="1">
    <location>
        <begin position="87"/>
        <end position="306"/>
    </location>
</feature>
<reference evidence="2 3" key="1">
    <citation type="submission" date="2020-08" db="EMBL/GenBank/DDBJ databases">
        <title>Genomic Encyclopedia of Type Strains, Phase IV (KMG-IV): sequencing the most valuable type-strain genomes for metagenomic binning, comparative biology and taxonomic classification.</title>
        <authorList>
            <person name="Goeker M."/>
        </authorList>
    </citation>
    <scope>NUCLEOTIDE SEQUENCE [LARGE SCALE GENOMIC DNA]</scope>
    <source>
        <strain evidence="2 3">DSM 29348</strain>
    </source>
</reference>
<dbReference type="AlphaFoldDB" id="A0A7W6DL34"/>
<dbReference type="EMBL" id="JACIEB010000005">
    <property type="protein sequence ID" value="MBB3982572.1"/>
    <property type="molecule type" value="Genomic_DNA"/>
</dbReference>
<evidence type="ECO:0000313" key="2">
    <source>
        <dbReference type="EMBL" id="MBB3982572.1"/>
    </source>
</evidence>
<evidence type="ECO:0000313" key="3">
    <source>
        <dbReference type="Proteomes" id="UP000552757"/>
    </source>
</evidence>
<protein>
    <recommendedName>
        <fullName evidence="1">Amine oxidase domain-containing protein</fullName>
    </recommendedName>
</protein>
<dbReference type="PANTHER" id="PTHR16128">
    <property type="entry name" value="FAD/NAD(P)-BINDING OXIDOREDUCTASE FAMILY PROTEIN"/>
    <property type="match status" value="1"/>
</dbReference>
<dbReference type="Proteomes" id="UP000552757">
    <property type="component" value="Unassembled WGS sequence"/>
</dbReference>
<proteinExistence type="predicted"/>
<accession>A0A7W6DL34</accession>
<comment type="caution">
    <text evidence="2">The sequence shown here is derived from an EMBL/GenBank/DDBJ whole genome shotgun (WGS) entry which is preliminary data.</text>
</comment>
<dbReference type="PRINTS" id="PR00419">
    <property type="entry name" value="ADXRDTASE"/>
</dbReference>
<sequence>MQVAIIGAGIAGLACADGLRDQGHGVTLFDKGRGPGGRMSTRRIATASGELSFDHGATHFTARGRAFRAQVETWRAAGCAAPWPVAGRDAWVGVPGMNAPVRAMAAGHNVRWATRVTGMIREGAGWTCLSDQGVFCGFDALVLAIPAEQAATMLCLQDFPMARAAMAVQSSLCWSVMAAFEAPVAALPDLIRDRGMIACAVRNSAKPGRTGPESWVLQGSAAWSQQHGEAPPEAVIDTLLGQLARLSGAALPPVVAAAAHRWLYATPSGSFAQALWNPAIALGACGDWLSHGFVELAWDTGRALARQMTGAISGQPTDRSTGSAAA</sequence>
<dbReference type="SUPFAM" id="SSF51905">
    <property type="entry name" value="FAD/NAD(P)-binding domain"/>
    <property type="match status" value="1"/>
</dbReference>
<dbReference type="Gene3D" id="3.50.50.60">
    <property type="entry name" value="FAD/NAD(P)-binding domain"/>
    <property type="match status" value="1"/>
</dbReference>
<gene>
    <name evidence="2" type="ORF">GGR44_002238</name>
</gene>
<dbReference type="PANTHER" id="PTHR16128:SF5">
    <property type="entry name" value="FAD_NAD(P)-BINDING OXIDOREDUCTASE FAMILY PROTEIN"/>
    <property type="match status" value="1"/>
</dbReference>
<organism evidence="2 3">
    <name type="scientific">Sphingobium fontiphilum</name>
    <dbReference type="NCBI Taxonomy" id="944425"/>
    <lineage>
        <taxon>Bacteria</taxon>
        <taxon>Pseudomonadati</taxon>
        <taxon>Pseudomonadota</taxon>
        <taxon>Alphaproteobacteria</taxon>
        <taxon>Sphingomonadales</taxon>
        <taxon>Sphingomonadaceae</taxon>
        <taxon>Sphingobium</taxon>
    </lineage>
</organism>
<dbReference type="InterPro" id="IPR036188">
    <property type="entry name" value="FAD/NAD-bd_sf"/>
</dbReference>
<dbReference type="GO" id="GO:0016491">
    <property type="term" value="F:oxidoreductase activity"/>
    <property type="evidence" value="ECO:0007669"/>
    <property type="project" value="InterPro"/>
</dbReference>
<dbReference type="Gene3D" id="3.90.660.10">
    <property type="match status" value="1"/>
</dbReference>
<dbReference type="RefSeq" id="WP_183955655.1">
    <property type="nucleotide sequence ID" value="NZ_JACIEB010000005.1"/>
</dbReference>
<name>A0A7W6DL34_9SPHN</name>
<keyword evidence="3" id="KW-1185">Reference proteome</keyword>
<evidence type="ECO:0000259" key="1">
    <source>
        <dbReference type="Pfam" id="PF01593"/>
    </source>
</evidence>
<dbReference type="Pfam" id="PF01593">
    <property type="entry name" value="Amino_oxidase"/>
    <property type="match status" value="1"/>
</dbReference>
<dbReference type="InterPro" id="IPR002937">
    <property type="entry name" value="Amino_oxidase"/>
</dbReference>